<dbReference type="GO" id="GO:0050577">
    <property type="term" value="F:GDP-L-fucose synthase activity"/>
    <property type="evidence" value="ECO:0007669"/>
    <property type="project" value="UniProtKB-UniRule"/>
</dbReference>
<dbReference type="InterPro" id="IPR028614">
    <property type="entry name" value="GDP_fucose/colitose_synth"/>
</dbReference>
<dbReference type="GO" id="GO:0070401">
    <property type="term" value="F:NADP+ binding"/>
    <property type="evidence" value="ECO:0007669"/>
    <property type="project" value="UniProtKB-UniRule"/>
</dbReference>
<feature type="binding site" evidence="5">
    <location>
        <position position="209"/>
    </location>
    <ligand>
        <name>NADP(+)</name>
        <dbReference type="ChEBI" id="CHEBI:58349"/>
    </ligand>
</feature>
<name>A0A918D180_9ACTN</name>
<dbReference type="PANTHER" id="PTHR43238:SF1">
    <property type="entry name" value="GDP-L-FUCOSE SYNTHASE"/>
    <property type="match status" value="1"/>
</dbReference>
<dbReference type="EC" id="1.1.1.271" evidence="5"/>
<feature type="binding site" evidence="5">
    <location>
        <begin position="135"/>
        <end position="138"/>
    </location>
    <ligand>
        <name>NADP(+)</name>
        <dbReference type="ChEBI" id="CHEBI:58349"/>
    </ligand>
</feature>
<feature type="binding site" evidence="5">
    <location>
        <begin position="193"/>
        <end position="196"/>
    </location>
    <ligand>
        <name>NADP(+)</name>
        <dbReference type="ChEBI" id="CHEBI:58349"/>
    </ligand>
</feature>
<evidence type="ECO:0000259" key="6">
    <source>
        <dbReference type="Pfam" id="PF01370"/>
    </source>
</evidence>
<comment type="pathway">
    <text evidence="5">Nucleotide-sugar biosynthesis; GDP-L-fucose biosynthesis via de novo pathway; GDP-L-fucose from GDP-alpha-D-mannose: step 2/2.</text>
</comment>
<dbReference type="Pfam" id="PF01370">
    <property type="entry name" value="Epimerase"/>
    <property type="match status" value="1"/>
</dbReference>
<accession>A0A918D180</accession>
<reference evidence="7 8" key="1">
    <citation type="journal article" date="2014" name="Int. J. Syst. Evol. Microbiol.">
        <title>Complete genome sequence of Corynebacterium casei LMG S-19264T (=DSM 44701T), isolated from a smear-ripened cheese.</title>
        <authorList>
            <consortium name="US DOE Joint Genome Institute (JGI-PGF)"/>
            <person name="Walter F."/>
            <person name="Albersmeier A."/>
            <person name="Kalinowski J."/>
            <person name="Ruckert C."/>
        </authorList>
    </citation>
    <scope>NUCLEOTIDE SEQUENCE [LARGE SCALE GENOMIC DNA]</scope>
    <source>
        <strain evidence="7 8">CGMCC 4.7111</strain>
    </source>
</reference>
<feature type="binding site" evidence="5">
    <location>
        <position position="217"/>
    </location>
    <ligand>
        <name>substrate</name>
    </ligand>
</feature>
<dbReference type="InterPro" id="IPR036291">
    <property type="entry name" value="NAD(P)-bd_dom_sf"/>
</dbReference>
<feature type="binding site" evidence="5">
    <location>
        <position position="232"/>
    </location>
    <ligand>
        <name>substrate</name>
    </ligand>
</feature>
<dbReference type="Gene3D" id="3.90.25.10">
    <property type="entry name" value="UDP-galactose 4-epimerase, domain 1"/>
    <property type="match status" value="1"/>
</dbReference>
<evidence type="ECO:0000256" key="1">
    <source>
        <dbReference type="ARBA" id="ARBA00005959"/>
    </source>
</evidence>
<keyword evidence="5" id="KW-0511">Multifunctional enzyme</keyword>
<dbReference type="Proteomes" id="UP000600365">
    <property type="component" value="Unassembled WGS sequence"/>
</dbReference>
<dbReference type="InterPro" id="IPR001509">
    <property type="entry name" value="Epimerase_deHydtase"/>
</dbReference>
<comment type="function">
    <text evidence="5">Catalyzes the two-step NADP-dependent conversion of GDP-4-dehydro-6-deoxy-D-mannose to GDP-fucose, involving an epimerase and a reductase reaction.</text>
</comment>
<dbReference type="GO" id="GO:0042351">
    <property type="term" value="P:'de novo' GDP-L-fucose biosynthetic process"/>
    <property type="evidence" value="ECO:0007669"/>
    <property type="project" value="UniProtKB-UniRule"/>
</dbReference>
<sequence>MHGGVHPGRMALATASDVTAAPHGEVHRLLDRSARVFVAGSRGLVGSAVCRHLARKGFTDVGGPGSAQLDLRERRAVFEWFAAERPHVVVLAAARVGGIRANATRPTEFLSDNLRIQINVLDAALRHGVERLLFLGSSCIYPKFADQPIREEALLTGALEPTNDAYAIAKIAGILQVQAVRRQHGLPWICAMPTNLYGPGDNFHPEHSHVLPSLIRRFHEARLAGAPRVVNWGTGTPRREFLHVDDLARACLHLLERYDADGPVNVGTGTDLTIRETAEIVARVVGYRGAVEWDASQPDGTPRKLLDPSRLAALGWTSRIGLREGVARTYAWYVENLATGTVRH</sequence>
<evidence type="ECO:0000313" key="7">
    <source>
        <dbReference type="EMBL" id="GGN56154.1"/>
    </source>
</evidence>
<dbReference type="HAMAP" id="MF_00956">
    <property type="entry name" value="GDP_fucose_synth"/>
    <property type="match status" value="1"/>
</dbReference>
<comment type="similarity">
    <text evidence="1 5">Belongs to the NAD(P)-dependent epimerase/dehydratase family. Fucose synthase subfamily.</text>
</comment>
<dbReference type="PANTHER" id="PTHR43238">
    <property type="entry name" value="GDP-L-FUCOSE SYNTHASE"/>
    <property type="match status" value="1"/>
</dbReference>
<feature type="binding site" evidence="5">
    <location>
        <position position="239"/>
    </location>
    <ligand>
        <name>substrate</name>
    </ligand>
</feature>
<proteinExistence type="inferred from homology"/>
<dbReference type="SUPFAM" id="SSF51735">
    <property type="entry name" value="NAD(P)-binding Rossmann-fold domains"/>
    <property type="match status" value="1"/>
</dbReference>
<feature type="binding site" evidence="5">
    <location>
        <begin position="40"/>
        <end position="46"/>
    </location>
    <ligand>
        <name>NADP(+)</name>
        <dbReference type="ChEBI" id="CHEBI:58349"/>
    </ligand>
</feature>
<protein>
    <recommendedName>
        <fullName evidence="5">GDP-L-fucose synthase</fullName>
        <ecNumber evidence="5">1.1.1.271</ecNumber>
    </recommendedName>
    <alternativeName>
        <fullName evidence="5">GDP-4-keto-6-deoxy-D-mannose-3,5-epimerase-4-reductase</fullName>
    </alternativeName>
</protein>
<feature type="domain" description="NAD-dependent epimerase/dehydratase" evidence="6">
    <location>
        <begin position="36"/>
        <end position="267"/>
    </location>
</feature>
<evidence type="ECO:0000313" key="8">
    <source>
        <dbReference type="Proteomes" id="UP000600365"/>
    </source>
</evidence>
<keyword evidence="3 5" id="KW-0560">Oxidoreductase</keyword>
<evidence type="ECO:0000256" key="3">
    <source>
        <dbReference type="ARBA" id="ARBA00023002"/>
    </source>
</evidence>
<keyword evidence="4 5" id="KW-0413">Isomerase</keyword>
<keyword evidence="8" id="KW-1185">Reference proteome</keyword>
<dbReference type="CDD" id="cd05239">
    <property type="entry name" value="GDP_FS_SDR_e"/>
    <property type="match status" value="1"/>
</dbReference>
<dbReference type="GO" id="GO:0016853">
    <property type="term" value="F:isomerase activity"/>
    <property type="evidence" value="ECO:0007669"/>
    <property type="project" value="UniProtKB-KW"/>
</dbReference>
<gene>
    <name evidence="7" type="primary">epiA</name>
    <name evidence="5" type="synonym">fcl</name>
    <name evidence="7" type="ORF">GCM10011579_016910</name>
</gene>
<feature type="binding site" evidence="5">
    <location>
        <position position="170"/>
    </location>
    <ligand>
        <name>NADP(+)</name>
        <dbReference type="ChEBI" id="CHEBI:58349"/>
    </ligand>
</feature>
<feature type="site" description="Important for catalytic activity" evidence="5">
    <location>
        <position position="137"/>
    </location>
</feature>
<evidence type="ECO:0000256" key="5">
    <source>
        <dbReference type="HAMAP-Rule" id="MF_00956"/>
    </source>
</evidence>
<dbReference type="EMBL" id="BMMM01000002">
    <property type="protein sequence ID" value="GGN56154.1"/>
    <property type="molecule type" value="Genomic_DNA"/>
</dbReference>
<comment type="catalytic activity">
    <reaction evidence="5">
        <text>GDP-beta-L-fucose + NADP(+) = GDP-4-dehydro-alpha-D-rhamnose + NADPH + H(+)</text>
        <dbReference type="Rhea" id="RHEA:18885"/>
        <dbReference type="ChEBI" id="CHEBI:15378"/>
        <dbReference type="ChEBI" id="CHEBI:57273"/>
        <dbReference type="ChEBI" id="CHEBI:57783"/>
        <dbReference type="ChEBI" id="CHEBI:57964"/>
        <dbReference type="ChEBI" id="CHEBI:58349"/>
        <dbReference type="EC" id="1.1.1.271"/>
    </reaction>
</comment>
<feature type="active site" description="Proton donor/acceptor" evidence="5">
    <location>
        <position position="166"/>
    </location>
</feature>
<feature type="binding site" evidence="5">
    <location>
        <position position="299"/>
    </location>
    <ligand>
        <name>substrate</name>
    </ligand>
</feature>
<dbReference type="AlphaFoldDB" id="A0A918D180"/>
<evidence type="ECO:0000256" key="4">
    <source>
        <dbReference type="ARBA" id="ARBA00023235"/>
    </source>
</evidence>
<keyword evidence="2 5" id="KW-0521">NADP</keyword>
<comment type="caution">
    <text evidence="7">The sequence shown here is derived from an EMBL/GenBank/DDBJ whole genome shotgun (WGS) entry which is preliminary data.</text>
</comment>
<evidence type="ECO:0000256" key="2">
    <source>
        <dbReference type="ARBA" id="ARBA00022857"/>
    </source>
</evidence>
<dbReference type="Gene3D" id="3.40.50.720">
    <property type="entry name" value="NAD(P)-binding Rossmann-like Domain"/>
    <property type="match status" value="1"/>
</dbReference>
<organism evidence="7 8">
    <name type="scientific">Streptomyces albiflavescens</name>
    <dbReference type="NCBI Taxonomy" id="1623582"/>
    <lineage>
        <taxon>Bacteria</taxon>
        <taxon>Bacillati</taxon>
        <taxon>Actinomycetota</taxon>
        <taxon>Actinomycetes</taxon>
        <taxon>Kitasatosporales</taxon>
        <taxon>Streptomycetaceae</taxon>
        <taxon>Streptomyces</taxon>
    </lineage>
</organism>
<feature type="site" description="Important for catalytic activity" evidence="5">
    <location>
        <position position="139"/>
    </location>
</feature>